<dbReference type="SUPFAM" id="SSF53448">
    <property type="entry name" value="Nucleotide-diphospho-sugar transferases"/>
    <property type="match status" value="1"/>
</dbReference>
<accession>A0A2U2B3X7</accession>
<keyword evidence="3" id="KW-1185">Reference proteome</keyword>
<evidence type="ECO:0000313" key="3">
    <source>
        <dbReference type="Proteomes" id="UP000244956"/>
    </source>
</evidence>
<dbReference type="PANTHER" id="PTHR32385">
    <property type="entry name" value="MANNOSYL PHOSPHORYLINOSITOL CERAMIDE SYNTHASE"/>
    <property type="match status" value="1"/>
</dbReference>
<organism evidence="2 3">
    <name type="scientific">Marinilabilia rubra</name>
    <dbReference type="NCBI Taxonomy" id="2162893"/>
    <lineage>
        <taxon>Bacteria</taxon>
        <taxon>Pseudomonadati</taxon>
        <taxon>Bacteroidota</taxon>
        <taxon>Bacteroidia</taxon>
        <taxon>Marinilabiliales</taxon>
        <taxon>Marinilabiliaceae</taxon>
        <taxon>Marinilabilia</taxon>
    </lineage>
</organism>
<proteinExistence type="predicted"/>
<dbReference type="GO" id="GO:0000030">
    <property type="term" value="F:mannosyltransferase activity"/>
    <property type="evidence" value="ECO:0007669"/>
    <property type="project" value="TreeGrafter"/>
</dbReference>
<dbReference type="Pfam" id="PF04488">
    <property type="entry name" value="Gly_transf_sug"/>
    <property type="match status" value="1"/>
</dbReference>
<evidence type="ECO:0008006" key="4">
    <source>
        <dbReference type="Google" id="ProtNLM"/>
    </source>
</evidence>
<name>A0A2U2B3X7_9BACT</name>
<dbReference type="Gene3D" id="3.90.550.20">
    <property type="match status" value="1"/>
</dbReference>
<dbReference type="OrthoDB" id="9802987at2"/>
<evidence type="ECO:0000313" key="2">
    <source>
        <dbReference type="EMBL" id="PWD97759.1"/>
    </source>
</evidence>
<dbReference type="GO" id="GO:0016020">
    <property type="term" value="C:membrane"/>
    <property type="evidence" value="ECO:0007669"/>
    <property type="project" value="GOC"/>
</dbReference>
<dbReference type="InterPro" id="IPR029044">
    <property type="entry name" value="Nucleotide-diphossugar_trans"/>
</dbReference>
<dbReference type="InterPro" id="IPR007577">
    <property type="entry name" value="GlycoTrfase_DXD_sugar-bd_CS"/>
</dbReference>
<dbReference type="AlphaFoldDB" id="A0A2U2B3X7"/>
<dbReference type="InterPro" id="IPR051706">
    <property type="entry name" value="Glycosyltransferase_domain"/>
</dbReference>
<sequence>MSKNSSIKNLQTFKSIKIEQMIPKIIHYCWFGGNPHNDLIKRCINSWKKFLPDYKIIEWNESNVDIFTNEFMSICYEEKKWAYVADYARLLALRDYGGIYLDTDMEVIKPFPEKFREYEFLAGEEVDKQVSCGIIGVMPNNIVIKNLIEYYDNIFLLEPIPVLLKEILIETNKVNSNNYFIAKPNVFYPKDYKGKITSIKDSYTIHHWEASWKSEKNFFYINYINKKIGQLTKNQKYYLIDLHTNDTVNLKTLKQINDILERPKDYAINNSYTYHNIQSVFKKQIETYILQKFIDPHKYTLNTFFEAINNPFLKNNSFTFYLKLLIKSLFFYKVRK</sequence>
<keyword evidence="1" id="KW-0808">Transferase</keyword>
<evidence type="ECO:0000256" key="1">
    <source>
        <dbReference type="ARBA" id="ARBA00022679"/>
    </source>
</evidence>
<gene>
    <name evidence="2" type="ORF">DDZ16_19175</name>
</gene>
<protein>
    <recommendedName>
        <fullName evidence="4">Glycosyl transferase</fullName>
    </recommendedName>
</protein>
<comment type="caution">
    <text evidence="2">The sequence shown here is derived from an EMBL/GenBank/DDBJ whole genome shotgun (WGS) entry which is preliminary data.</text>
</comment>
<reference evidence="2 3" key="1">
    <citation type="submission" date="2018-05" db="EMBL/GenBank/DDBJ databases">
        <title>Marinilabilia rubrum sp. nov., isolated from saltern sediment.</title>
        <authorList>
            <person name="Zhang R."/>
        </authorList>
    </citation>
    <scope>NUCLEOTIDE SEQUENCE [LARGE SCALE GENOMIC DNA]</scope>
    <source>
        <strain evidence="2 3">WTE16</strain>
    </source>
</reference>
<dbReference type="PANTHER" id="PTHR32385:SF15">
    <property type="entry name" value="INOSITOL PHOSPHOCERAMIDE MANNOSYLTRANSFERASE 1"/>
    <property type="match status" value="1"/>
</dbReference>
<dbReference type="EMBL" id="QEWP01000026">
    <property type="protein sequence ID" value="PWD97759.1"/>
    <property type="molecule type" value="Genomic_DNA"/>
</dbReference>
<dbReference type="Proteomes" id="UP000244956">
    <property type="component" value="Unassembled WGS sequence"/>
</dbReference>
<dbReference type="GO" id="GO:0051999">
    <property type="term" value="P:mannosyl-inositol phosphorylceramide biosynthetic process"/>
    <property type="evidence" value="ECO:0007669"/>
    <property type="project" value="TreeGrafter"/>
</dbReference>